<dbReference type="Gene3D" id="3.30.70.270">
    <property type="match status" value="1"/>
</dbReference>
<keyword evidence="1" id="KW-0812">Transmembrane</keyword>
<accession>A0ABW3X2A7</accession>
<dbReference type="Pfam" id="PF00990">
    <property type="entry name" value="GGDEF"/>
    <property type="match status" value="1"/>
</dbReference>
<dbReference type="InterPro" id="IPR043128">
    <property type="entry name" value="Rev_trsase/Diguanyl_cyclase"/>
</dbReference>
<dbReference type="PROSITE" id="PS50883">
    <property type="entry name" value="EAL"/>
    <property type="match status" value="1"/>
</dbReference>
<keyword evidence="6" id="KW-1185">Reference proteome</keyword>
<dbReference type="PANTHER" id="PTHR44757:SF2">
    <property type="entry name" value="BIOFILM ARCHITECTURE MAINTENANCE PROTEIN MBAA"/>
    <property type="match status" value="1"/>
</dbReference>
<feature type="transmembrane region" description="Helical" evidence="1">
    <location>
        <begin position="113"/>
        <end position="134"/>
    </location>
</feature>
<dbReference type="CDD" id="cd01949">
    <property type="entry name" value="GGDEF"/>
    <property type="match status" value="1"/>
</dbReference>
<keyword evidence="1" id="KW-0472">Membrane</keyword>
<evidence type="ECO:0000313" key="6">
    <source>
        <dbReference type="Proteomes" id="UP001597176"/>
    </source>
</evidence>
<feature type="domain" description="GGDEF" evidence="3">
    <location>
        <begin position="394"/>
        <end position="522"/>
    </location>
</feature>
<dbReference type="PROSITE" id="PS50924">
    <property type="entry name" value="MHYT"/>
    <property type="match status" value="1"/>
</dbReference>
<feature type="transmembrane region" description="Helical" evidence="1">
    <location>
        <begin position="173"/>
        <end position="194"/>
    </location>
</feature>
<evidence type="ECO:0000259" key="2">
    <source>
        <dbReference type="PROSITE" id="PS50883"/>
    </source>
</evidence>
<feature type="transmembrane region" description="Helical" evidence="1">
    <location>
        <begin position="16"/>
        <end position="35"/>
    </location>
</feature>
<keyword evidence="1" id="KW-1133">Transmembrane helix</keyword>
<feature type="transmembrane region" description="Helical" evidence="1">
    <location>
        <begin position="47"/>
        <end position="72"/>
    </location>
</feature>
<dbReference type="EMBL" id="JBHTND010000015">
    <property type="protein sequence ID" value="MFD1302353.1"/>
    <property type="molecule type" value="Genomic_DNA"/>
</dbReference>
<feature type="domain" description="MHYT" evidence="4">
    <location>
        <begin position="12"/>
        <end position="198"/>
    </location>
</feature>
<proteinExistence type="predicted"/>
<feature type="transmembrane region" description="Helical" evidence="1">
    <location>
        <begin position="214"/>
        <end position="236"/>
    </location>
</feature>
<evidence type="ECO:0000313" key="5">
    <source>
        <dbReference type="EMBL" id="MFD1302353.1"/>
    </source>
</evidence>
<dbReference type="CDD" id="cd01948">
    <property type="entry name" value="EAL"/>
    <property type="match status" value="1"/>
</dbReference>
<feature type="transmembrane region" description="Helical" evidence="1">
    <location>
        <begin position="146"/>
        <end position="166"/>
    </location>
</feature>
<protein>
    <submittedName>
        <fullName evidence="5">EAL domain-containing protein</fullName>
    </submittedName>
</protein>
<dbReference type="NCBIfam" id="TIGR00254">
    <property type="entry name" value="GGDEF"/>
    <property type="match status" value="1"/>
</dbReference>
<dbReference type="Gene3D" id="3.20.20.450">
    <property type="entry name" value="EAL domain"/>
    <property type="match status" value="1"/>
</dbReference>
<comment type="caution">
    <text evidence="5">The sequence shown here is derived from an EMBL/GenBank/DDBJ whole genome shotgun (WGS) entry which is preliminary data.</text>
</comment>
<dbReference type="RefSeq" id="WP_238202702.1">
    <property type="nucleotide sequence ID" value="NZ_JBHTND010000015.1"/>
</dbReference>
<evidence type="ECO:0000256" key="1">
    <source>
        <dbReference type="PROSITE-ProRule" id="PRU00244"/>
    </source>
</evidence>
<dbReference type="SUPFAM" id="SSF55785">
    <property type="entry name" value="PYP-like sensor domain (PAS domain)"/>
    <property type="match status" value="1"/>
</dbReference>
<sequence length="791" mass="84551">MLKVAGCFADVHDWRLVGLAAVMCALSSLSTVTLLRHARRALGRLRTTWLCIAAVAGGFGIWATHFIAMLAFAPGIASGYDLGLTLLSLALAICTTGAGLALAIGMRGPMAPWIGGMVVGAGIAIMHFTGMAAYESAAHVVWERGIVLLSILVGTILGGSAVRVAVSQGSRRIVGPALLLLAAICGLHFTAMAAVTLVPDASLDVPTSSIPGNWLAIAVAGASTAIVLLALGALGLDLHEQRNAHTAREHLSKLANATPEGLIICRGDVIVSANWSFATLVGAEIDTLSGIGLARFLPDVLDLPRLGHRPQRQAETLLTTMDGDLVPVALIVSPMDDGGQQRWAIAVRDLRSERDAESRIRYLARHDALTGLANRTTFLEALEQELRIAGATRRKLAVLRIDLDRFKDVNDLLGHEAGDRLLKLVACVITTSLAEHEILARLGGNEFALFSICDDAVDASRLAERITTSIRTGKSEVEIGASIGIAIYPDDAIEHGALARCADTALRQAKLRNRGGHRFFEARMGADVRDRSLMERQLRDAVRNRELTLVYQPQLDVGSGNVTGFEALLRWTHPTRGSVAPDLFIPIAEESDLILPIGEWSMEQACRNAASWTCPLSVAVNVSAVQLHSADFVGRVERILAETGLDPKRLEIEITETALIRDPVRALSALQQLKAAGVSIVMDDFGTGYSSLSNLRSFPFDVIKIDRSFMSAADRNEQNAAIVRSVLGLGKGLAMRVVAEGVETAEELDFLRREGCHSAQGYLIGRPAAIEDYADLTGAADGAKERFSLAS</sequence>
<dbReference type="PANTHER" id="PTHR44757">
    <property type="entry name" value="DIGUANYLATE CYCLASE DGCP"/>
    <property type="match status" value="1"/>
</dbReference>
<evidence type="ECO:0000259" key="3">
    <source>
        <dbReference type="PROSITE" id="PS50887"/>
    </source>
</evidence>
<dbReference type="SUPFAM" id="SSF55073">
    <property type="entry name" value="Nucleotide cyclase"/>
    <property type="match status" value="1"/>
</dbReference>
<gene>
    <name evidence="5" type="ORF">ACFQ4G_12310</name>
</gene>
<evidence type="ECO:0000259" key="4">
    <source>
        <dbReference type="PROSITE" id="PS50924"/>
    </source>
</evidence>
<dbReference type="Pfam" id="PF03707">
    <property type="entry name" value="MHYT"/>
    <property type="match status" value="2"/>
</dbReference>
<name>A0ABW3X2A7_9HYPH</name>
<feature type="domain" description="EAL" evidence="2">
    <location>
        <begin position="531"/>
        <end position="781"/>
    </location>
</feature>
<dbReference type="SUPFAM" id="SSF141868">
    <property type="entry name" value="EAL domain-like"/>
    <property type="match status" value="1"/>
</dbReference>
<dbReference type="Gene3D" id="3.30.450.20">
    <property type="entry name" value="PAS domain"/>
    <property type="match status" value="1"/>
</dbReference>
<dbReference type="SMART" id="SM00267">
    <property type="entry name" value="GGDEF"/>
    <property type="match status" value="1"/>
</dbReference>
<dbReference type="InterPro" id="IPR029787">
    <property type="entry name" value="Nucleotide_cyclase"/>
</dbReference>
<dbReference type="InterPro" id="IPR035965">
    <property type="entry name" value="PAS-like_dom_sf"/>
</dbReference>
<dbReference type="InterPro" id="IPR001633">
    <property type="entry name" value="EAL_dom"/>
</dbReference>
<feature type="transmembrane region" description="Helical" evidence="1">
    <location>
        <begin position="84"/>
        <end position="106"/>
    </location>
</feature>
<dbReference type="InterPro" id="IPR005330">
    <property type="entry name" value="MHYT_dom"/>
</dbReference>
<reference evidence="6" key="1">
    <citation type="journal article" date="2019" name="Int. J. Syst. Evol. Microbiol.">
        <title>The Global Catalogue of Microorganisms (GCM) 10K type strain sequencing project: providing services to taxonomists for standard genome sequencing and annotation.</title>
        <authorList>
            <consortium name="The Broad Institute Genomics Platform"/>
            <consortium name="The Broad Institute Genome Sequencing Center for Infectious Disease"/>
            <person name="Wu L."/>
            <person name="Ma J."/>
        </authorList>
    </citation>
    <scope>NUCLEOTIDE SEQUENCE [LARGE SCALE GENOMIC DNA]</scope>
    <source>
        <strain evidence="6">CCUG 56108</strain>
    </source>
</reference>
<dbReference type="Pfam" id="PF00563">
    <property type="entry name" value="EAL"/>
    <property type="match status" value="1"/>
</dbReference>
<dbReference type="SMART" id="SM00052">
    <property type="entry name" value="EAL"/>
    <property type="match status" value="1"/>
</dbReference>
<organism evidence="5 6">
    <name type="scientific">Methylobacterium marchantiae</name>
    <dbReference type="NCBI Taxonomy" id="600331"/>
    <lineage>
        <taxon>Bacteria</taxon>
        <taxon>Pseudomonadati</taxon>
        <taxon>Pseudomonadota</taxon>
        <taxon>Alphaproteobacteria</taxon>
        <taxon>Hyphomicrobiales</taxon>
        <taxon>Methylobacteriaceae</taxon>
        <taxon>Methylobacterium</taxon>
    </lineage>
</organism>
<dbReference type="Proteomes" id="UP001597176">
    <property type="component" value="Unassembled WGS sequence"/>
</dbReference>
<dbReference type="InterPro" id="IPR000160">
    <property type="entry name" value="GGDEF_dom"/>
</dbReference>
<dbReference type="InterPro" id="IPR035919">
    <property type="entry name" value="EAL_sf"/>
</dbReference>
<dbReference type="PROSITE" id="PS50887">
    <property type="entry name" value="GGDEF"/>
    <property type="match status" value="1"/>
</dbReference>
<dbReference type="InterPro" id="IPR052155">
    <property type="entry name" value="Biofilm_reg_signaling"/>
</dbReference>